<feature type="compositionally biased region" description="Low complexity" evidence="1">
    <location>
        <begin position="126"/>
        <end position="144"/>
    </location>
</feature>
<evidence type="ECO:0000313" key="2">
    <source>
        <dbReference type="EMBL" id="KZP21922.1"/>
    </source>
</evidence>
<dbReference type="Proteomes" id="UP000076532">
    <property type="component" value="Unassembled WGS sequence"/>
</dbReference>
<feature type="compositionally biased region" description="Low complexity" evidence="1">
    <location>
        <begin position="14"/>
        <end position="27"/>
    </location>
</feature>
<proteinExistence type="predicted"/>
<dbReference type="STRING" id="436010.A0A166KHV3"/>
<evidence type="ECO:0000313" key="3">
    <source>
        <dbReference type="Proteomes" id="UP000076532"/>
    </source>
</evidence>
<reference evidence="2 3" key="1">
    <citation type="journal article" date="2016" name="Mol. Biol. Evol.">
        <title>Comparative Genomics of Early-Diverging Mushroom-Forming Fungi Provides Insights into the Origins of Lignocellulose Decay Capabilities.</title>
        <authorList>
            <person name="Nagy L.G."/>
            <person name="Riley R."/>
            <person name="Tritt A."/>
            <person name="Adam C."/>
            <person name="Daum C."/>
            <person name="Floudas D."/>
            <person name="Sun H."/>
            <person name="Yadav J.S."/>
            <person name="Pangilinan J."/>
            <person name="Larsson K.H."/>
            <person name="Matsuura K."/>
            <person name="Barry K."/>
            <person name="Labutti K."/>
            <person name="Kuo R."/>
            <person name="Ohm R.A."/>
            <person name="Bhattacharya S.S."/>
            <person name="Shirouzu T."/>
            <person name="Yoshinaga Y."/>
            <person name="Martin F.M."/>
            <person name="Grigoriev I.V."/>
            <person name="Hibbett D.S."/>
        </authorList>
    </citation>
    <scope>NUCLEOTIDE SEQUENCE [LARGE SCALE GENOMIC DNA]</scope>
    <source>
        <strain evidence="2 3">CBS 109695</strain>
    </source>
</reference>
<sequence>MAPIPPTPISGNTAAPSPSPMISSIQPSPAPPIGSPYPYPFTHVRRSHAYPASPLAASSSYDPNHPSVIQQELALQMQMYAMNNNAPVSESNFSPASTPYPGASYNPWTFLQASRAFGGRQLVDQSPSMHSSPSHEPLSLPMPHLRGRGMKKTKRSSLRKQHNPAMEVPPRVESTQPRDTSPEISSGEETSTAGEADDKYEAQEEGNWVHGREPRDDSADWVDEDDEGEDGDLLDLEYHPQYVKNVEKRRRRWETRWEALTQSFQALDRQTDATLVLMAAPSHSTKLHAITSRSIRRDAALVNSESLSEMRSSFNKVASKRRTSRANKLSLADRLMASSGSSTGGSDGSSEREEDLRRALGAALGSLGALGNIYEQREARWKEEMRRISDDRETVEVLLKQALGINPGFASLAQTNGHINGNINGIGHAM</sequence>
<organism evidence="2 3">
    <name type="scientific">Athelia psychrophila</name>
    <dbReference type="NCBI Taxonomy" id="1759441"/>
    <lineage>
        <taxon>Eukaryota</taxon>
        <taxon>Fungi</taxon>
        <taxon>Dikarya</taxon>
        <taxon>Basidiomycota</taxon>
        <taxon>Agaricomycotina</taxon>
        <taxon>Agaricomycetes</taxon>
        <taxon>Agaricomycetidae</taxon>
        <taxon>Atheliales</taxon>
        <taxon>Atheliaceae</taxon>
        <taxon>Athelia</taxon>
    </lineage>
</organism>
<gene>
    <name evidence="2" type="ORF">FIBSPDRAFT_860078</name>
</gene>
<feature type="compositionally biased region" description="Basic residues" evidence="1">
    <location>
        <begin position="145"/>
        <end position="162"/>
    </location>
</feature>
<feature type="compositionally biased region" description="Acidic residues" evidence="1">
    <location>
        <begin position="219"/>
        <end position="232"/>
    </location>
</feature>
<dbReference type="AlphaFoldDB" id="A0A166KHV3"/>
<dbReference type="OrthoDB" id="3243310at2759"/>
<feature type="region of interest" description="Disordered" evidence="1">
    <location>
        <begin position="334"/>
        <end position="355"/>
    </location>
</feature>
<feature type="region of interest" description="Disordered" evidence="1">
    <location>
        <begin position="123"/>
        <end position="232"/>
    </location>
</feature>
<protein>
    <submittedName>
        <fullName evidence="2">Uncharacterized protein</fullName>
    </submittedName>
</protein>
<evidence type="ECO:0000256" key="1">
    <source>
        <dbReference type="SAM" id="MobiDB-lite"/>
    </source>
</evidence>
<accession>A0A166KHV3</accession>
<keyword evidence="3" id="KW-1185">Reference proteome</keyword>
<feature type="compositionally biased region" description="Polar residues" evidence="1">
    <location>
        <begin position="173"/>
        <end position="193"/>
    </location>
</feature>
<feature type="region of interest" description="Disordered" evidence="1">
    <location>
        <begin position="1"/>
        <end position="29"/>
    </location>
</feature>
<dbReference type="EMBL" id="KV417543">
    <property type="protein sequence ID" value="KZP21922.1"/>
    <property type="molecule type" value="Genomic_DNA"/>
</dbReference>
<name>A0A166KHV3_9AGAM</name>